<feature type="region of interest" description="Disordered" evidence="1">
    <location>
        <begin position="1"/>
        <end position="22"/>
    </location>
</feature>
<feature type="compositionally biased region" description="Polar residues" evidence="1">
    <location>
        <begin position="1"/>
        <end position="13"/>
    </location>
</feature>
<dbReference type="Proteomes" id="UP001162802">
    <property type="component" value="Unassembled WGS sequence"/>
</dbReference>
<accession>A0ABT0A9M3</accession>
<proteinExistence type="predicted"/>
<comment type="caution">
    <text evidence="2">The sequence shown here is derived from an EMBL/GenBank/DDBJ whole genome shotgun (WGS) entry which is preliminary data.</text>
</comment>
<reference evidence="2" key="1">
    <citation type="submission" date="2022-03" db="EMBL/GenBank/DDBJ databases">
        <title>Identification of a novel bacterium isolated from mangrove sediments.</title>
        <authorList>
            <person name="Pan X."/>
        </authorList>
    </citation>
    <scope>NUCLEOTIDE SEQUENCE</scope>
    <source>
        <strain evidence="2">B2637</strain>
    </source>
</reference>
<gene>
    <name evidence="2" type="ORF">MTR65_04290</name>
</gene>
<evidence type="ECO:0000256" key="1">
    <source>
        <dbReference type="SAM" id="MobiDB-lite"/>
    </source>
</evidence>
<dbReference type="RefSeq" id="WP_243797396.1">
    <property type="nucleotide sequence ID" value="NZ_JALHAT010000003.1"/>
</dbReference>
<name>A0ABT0A9M3_9SPHN</name>
<evidence type="ECO:0000313" key="3">
    <source>
        <dbReference type="Proteomes" id="UP001162802"/>
    </source>
</evidence>
<protein>
    <submittedName>
        <fullName evidence="2">Uncharacterized protein</fullName>
    </submittedName>
</protein>
<sequence>MFRPTDTSEQPNSAAEVATPGKTPKVVRLRLENVNDVQRALARLIRGTLAGKYKTEDLSRYANAFSILARLMEGGDLEKRLAALEAGER</sequence>
<organism evidence="2 3">
    <name type="scientific">Novosphingobium mangrovi</name>
    <name type="common">ex Hu et al. 2023</name>
    <dbReference type="NCBI Taxonomy" id="2930094"/>
    <lineage>
        <taxon>Bacteria</taxon>
        <taxon>Pseudomonadati</taxon>
        <taxon>Pseudomonadota</taxon>
        <taxon>Alphaproteobacteria</taxon>
        <taxon>Sphingomonadales</taxon>
        <taxon>Sphingomonadaceae</taxon>
        <taxon>Novosphingobium</taxon>
    </lineage>
</organism>
<evidence type="ECO:0000313" key="2">
    <source>
        <dbReference type="EMBL" id="MCJ1959895.1"/>
    </source>
</evidence>
<dbReference type="EMBL" id="JALHAT010000003">
    <property type="protein sequence ID" value="MCJ1959895.1"/>
    <property type="molecule type" value="Genomic_DNA"/>
</dbReference>
<keyword evidence="3" id="KW-1185">Reference proteome</keyword>